<evidence type="ECO:0000313" key="1">
    <source>
        <dbReference type="Proteomes" id="UP000790787"/>
    </source>
</evidence>
<dbReference type="Proteomes" id="UP000790787">
    <property type="component" value="Chromosome 22"/>
</dbReference>
<organism evidence="1 2">
    <name type="scientific">Nicotiana tabacum</name>
    <name type="common">Common tobacco</name>
    <dbReference type="NCBI Taxonomy" id="4097"/>
    <lineage>
        <taxon>Eukaryota</taxon>
        <taxon>Viridiplantae</taxon>
        <taxon>Streptophyta</taxon>
        <taxon>Embryophyta</taxon>
        <taxon>Tracheophyta</taxon>
        <taxon>Spermatophyta</taxon>
        <taxon>Magnoliopsida</taxon>
        <taxon>eudicotyledons</taxon>
        <taxon>Gunneridae</taxon>
        <taxon>Pentapetalae</taxon>
        <taxon>asterids</taxon>
        <taxon>lamiids</taxon>
        <taxon>Solanales</taxon>
        <taxon>Solanaceae</taxon>
        <taxon>Nicotianoideae</taxon>
        <taxon>Nicotianeae</taxon>
        <taxon>Nicotiana</taxon>
    </lineage>
</organism>
<evidence type="ECO:0000313" key="2">
    <source>
        <dbReference type="RefSeq" id="XP_075099514.1"/>
    </source>
</evidence>
<reference evidence="2" key="2">
    <citation type="submission" date="2025-08" db="UniProtKB">
        <authorList>
            <consortium name="RefSeq"/>
        </authorList>
    </citation>
    <scope>IDENTIFICATION</scope>
    <source>
        <tissue evidence="2">Leaf</tissue>
    </source>
</reference>
<accession>A0AC58TQM4</accession>
<reference evidence="1" key="1">
    <citation type="journal article" date="2014" name="Nat. Commun.">
        <title>The tobacco genome sequence and its comparison with those of tomato and potato.</title>
        <authorList>
            <person name="Sierro N."/>
            <person name="Battey J.N."/>
            <person name="Ouadi S."/>
            <person name="Bakaher N."/>
            <person name="Bovet L."/>
            <person name="Willig A."/>
            <person name="Goepfert S."/>
            <person name="Peitsch M.C."/>
            <person name="Ivanov N.V."/>
        </authorList>
    </citation>
    <scope>NUCLEOTIDE SEQUENCE [LARGE SCALE GENOMIC DNA]</scope>
</reference>
<protein>
    <submittedName>
        <fullName evidence="2">Secreted RxLR effector protein 161-like</fullName>
    </submittedName>
</protein>
<sequence length="138" mass="16276">MDVKTVFLNGDLEEEVYIDQPEGFETKGKGQMTCTRPDISFVIRMLGRYQSNPEIDHWKAAKRVLRYLKGTKDYMPMYRRSKHLEVVGYSDSDFLDVLTLRSLLLVICSNYLKEQYRGRVPNSLSLLHPRWKEFVAFF</sequence>
<keyword evidence="1" id="KW-1185">Reference proteome</keyword>
<dbReference type="RefSeq" id="XP_075099514.1">
    <property type="nucleotide sequence ID" value="XM_075243413.1"/>
</dbReference>
<gene>
    <name evidence="2" type="primary">LOC142176282</name>
</gene>
<proteinExistence type="predicted"/>
<name>A0AC58TQM4_TOBAC</name>